<comment type="caution">
    <text evidence="1">The sequence shown here is derived from an EMBL/GenBank/DDBJ whole genome shotgun (WGS) entry which is preliminary data.</text>
</comment>
<accession>A0A210QWC3</accession>
<proteinExistence type="predicted"/>
<dbReference type="EMBL" id="NEDP02001554">
    <property type="protein sequence ID" value="OWF52976.1"/>
    <property type="molecule type" value="Genomic_DNA"/>
</dbReference>
<name>A0A210QWC3_MIZYE</name>
<dbReference type="Proteomes" id="UP000242188">
    <property type="component" value="Unassembled WGS sequence"/>
</dbReference>
<dbReference type="AlphaFoldDB" id="A0A210QWC3"/>
<evidence type="ECO:0000313" key="2">
    <source>
        <dbReference type="Proteomes" id="UP000242188"/>
    </source>
</evidence>
<organism evidence="1 2">
    <name type="scientific">Mizuhopecten yessoensis</name>
    <name type="common">Japanese scallop</name>
    <name type="synonym">Patinopecten yessoensis</name>
    <dbReference type="NCBI Taxonomy" id="6573"/>
    <lineage>
        <taxon>Eukaryota</taxon>
        <taxon>Metazoa</taxon>
        <taxon>Spiralia</taxon>
        <taxon>Lophotrochozoa</taxon>
        <taxon>Mollusca</taxon>
        <taxon>Bivalvia</taxon>
        <taxon>Autobranchia</taxon>
        <taxon>Pteriomorphia</taxon>
        <taxon>Pectinida</taxon>
        <taxon>Pectinoidea</taxon>
        <taxon>Pectinidae</taxon>
        <taxon>Mizuhopecten</taxon>
    </lineage>
</organism>
<protein>
    <submittedName>
        <fullName evidence="1">Uncharacterized protein</fullName>
    </submittedName>
</protein>
<sequence>MEKDKDFSEYPKEIKKARVEIKPWDNARRQAEPPTKLIESDQDTFESTTYDISITDLPADVLNDQEEEDNYDFPKMFVPIKKTEKPYEKSVLKHDQGSIKLQFRLRVIRNRVVYTLHIKKDGNWTKISLEKKVGSKTLEINLTDLSIASICLTSSRIYDNVSLDPEKETVYKNILSADEIITFPQGSVSTTTQVKVSTVSIDPKSKKKRLTDKSDIAALSNIAYIHTNENKLRHKAALTFKLDELFEMDDSPLETFVFHCDEKGLEIVDIPVQCVSESKALYQIEVDTFSGYGVGRRRTDYQRDVGPKIAHAMDMNYHRCKILLFIEKDDSDVSLWSEIVPAEEDIVEKTFQKREEEEKLIVLRVCRSPTVMVKNLENIRIEIPENVGIIISPSALRDPRVLSYDHESYENFHRLSISRNNSHQNEQAIVQYRRVQEQNDLLHQAHFGAHKYFTGTNLNKPRRPSLRTEHCAFKFSLNKTLC</sequence>
<reference evidence="1 2" key="1">
    <citation type="journal article" date="2017" name="Nat. Ecol. Evol.">
        <title>Scallop genome provides insights into evolution of bilaterian karyotype and development.</title>
        <authorList>
            <person name="Wang S."/>
            <person name="Zhang J."/>
            <person name="Jiao W."/>
            <person name="Li J."/>
            <person name="Xun X."/>
            <person name="Sun Y."/>
            <person name="Guo X."/>
            <person name="Huan P."/>
            <person name="Dong B."/>
            <person name="Zhang L."/>
            <person name="Hu X."/>
            <person name="Sun X."/>
            <person name="Wang J."/>
            <person name="Zhao C."/>
            <person name="Wang Y."/>
            <person name="Wang D."/>
            <person name="Huang X."/>
            <person name="Wang R."/>
            <person name="Lv J."/>
            <person name="Li Y."/>
            <person name="Zhang Z."/>
            <person name="Liu B."/>
            <person name="Lu W."/>
            <person name="Hui Y."/>
            <person name="Liang J."/>
            <person name="Zhou Z."/>
            <person name="Hou R."/>
            <person name="Li X."/>
            <person name="Liu Y."/>
            <person name="Li H."/>
            <person name="Ning X."/>
            <person name="Lin Y."/>
            <person name="Zhao L."/>
            <person name="Xing Q."/>
            <person name="Dou J."/>
            <person name="Li Y."/>
            <person name="Mao J."/>
            <person name="Guo H."/>
            <person name="Dou H."/>
            <person name="Li T."/>
            <person name="Mu C."/>
            <person name="Jiang W."/>
            <person name="Fu Q."/>
            <person name="Fu X."/>
            <person name="Miao Y."/>
            <person name="Liu J."/>
            <person name="Yu Q."/>
            <person name="Li R."/>
            <person name="Liao H."/>
            <person name="Li X."/>
            <person name="Kong Y."/>
            <person name="Jiang Z."/>
            <person name="Chourrout D."/>
            <person name="Li R."/>
            <person name="Bao Z."/>
        </authorList>
    </citation>
    <scope>NUCLEOTIDE SEQUENCE [LARGE SCALE GENOMIC DNA]</scope>
    <source>
        <strain evidence="1 2">PY_sf001</strain>
    </source>
</reference>
<gene>
    <name evidence="1" type="ORF">KP79_PYT16351</name>
</gene>
<evidence type="ECO:0000313" key="1">
    <source>
        <dbReference type="EMBL" id="OWF52976.1"/>
    </source>
</evidence>
<keyword evidence="2" id="KW-1185">Reference proteome</keyword>